<evidence type="ECO:0000256" key="1">
    <source>
        <dbReference type="ARBA" id="ARBA00005686"/>
    </source>
</evidence>
<keyword evidence="2" id="KW-0963">Cytoplasm</keyword>
<evidence type="ECO:0000313" key="4">
    <source>
        <dbReference type="EMBL" id="USG59734.1"/>
    </source>
</evidence>
<comment type="similarity">
    <text evidence="1 2">Belongs to the RTX toxin acyltransferase family.</text>
</comment>
<dbReference type="Pfam" id="PF02794">
    <property type="entry name" value="HlyC"/>
    <property type="match status" value="1"/>
</dbReference>
<evidence type="ECO:0000313" key="5">
    <source>
        <dbReference type="Proteomes" id="UP001056291"/>
    </source>
</evidence>
<dbReference type="InterPro" id="IPR003996">
    <property type="entry name" value="RTX_toxin-activating_protC_bac"/>
</dbReference>
<keyword evidence="2" id="KW-0204">Cytolysis</keyword>
<keyword evidence="2" id="KW-0012">Acyltransferase</keyword>
<name>A0ABY4W369_9PROT</name>
<dbReference type="Proteomes" id="UP001056291">
    <property type="component" value="Chromosome"/>
</dbReference>
<feature type="region of interest" description="Disordered" evidence="3">
    <location>
        <begin position="1"/>
        <end position="24"/>
    </location>
</feature>
<feature type="region of interest" description="Disordered" evidence="3">
    <location>
        <begin position="61"/>
        <end position="93"/>
    </location>
</feature>
<proteinExistence type="inferred from homology"/>
<sequence length="227" mass="23491">MSKSPRKPSAKSSGATKQDELAAAANVLKDNSKIDEASLRAAAQEAASKAAEAAATTAGAPLGGNPNLGAAPGAGAGANGPGGTTGGDGGKSLPVSAEKVTAFGAAAWLMMHSKPHKHLFITDMEWAIEPPISLNQCYFWHRGHVPVGFASWAYLSDDAEARMLKGVRKLGPADWKSGDNLWLMDLIIPFGGMAEAAKELREGVLKGKKVKSFQPAPDGSGMAVVEW</sequence>
<comment type="function">
    <text evidence="2">Involved in fatty acylation of protoxin at internal lysine residues, thereby converting it to the active toxin.</text>
</comment>
<organism evidence="4 5">
    <name type="scientific">Sneathiella marina</name>
    <dbReference type="NCBI Taxonomy" id="2950108"/>
    <lineage>
        <taxon>Bacteria</taxon>
        <taxon>Pseudomonadati</taxon>
        <taxon>Pseudomonadota</taxon>
        <taxon>Alphaproteobacteria</taxon>
        <taxon>Sneathiellales</taxon>
        <taxon>Sneathiellaceae</taxon>
        <taxon>Sneathiella</taxon>
    </lineage>
</organism>
<protein>
    <recommendedName>
        <fullName evidence="2">RTX toxin-activating lysine-acyltransferase</fullName>
        <ecNumber evidence="2">2.3.1.-</ecNumber>
    </recommendedName>
</protein>
<dbReference type="PRINTS" id="PR01489">
    <property type="entry name" value="RTXTOXINC"/>
</dbReference>
<dbReference type="EMBL" id="CP098747">
    <property type="protein sequence ID" value="USG59734.1"/>
    <property type="molecule type" value="Genomic_DNA"/>
</dbReference>
<feature type="compositionally biased region" description="Gly residues" evidence="3">
    <location>
        <begin position="72"/>
        <end position="90"/>
    </location>
</feature>
<feature type="compositionally biased region" description="Low complexity" evidence="3">
    <location>
        <begin position="61"/>
        <end position="71"/>
    </location>
</feature>
<dbReference type="RefSeq" id="WP_251932504.1">
    <property type="nucleotide sequence ID" value="NZ_CP098747.1"/>
</dbReference>
<evidence type="ECO:0000256" key="3">
    <source>
        <dbReference type="SAM" id="MobiDB-lite"/>
    </source>
</evidence>
<evidence type="ECO:0000256" key="2">
    <source>
        <dbReference type="RuleBase" id="RU368102"/>
    </source>
</evidence>
<keyword evidence="5" id="KW-1185">Reference proteome</keyword>
<comment type="subcellular location">
    <subcellularLocation>
        <location evidence="2">Cytoplasm</location>
    </subcellularLocation>
</comment>
<dbReference type="EC" id="2.3.1.-" evidence="2"/>
<keyword evidence="2" id="KW-0808">Transferase</keyword>
<gene>
    <name evidence="4" type="ORF">NBZ79_11150</name>
</gene>
<accession>A0ABY4W369</accession>
<reference evidence="4" key="1">
    <citation type="submission" date="2022-06" db="EMBL/GenBank/DDBJ databases">
        <title>Sneathiella actinostolidae sp. nov., isolated from a sea anemonein the Western Pacific Ocean.</title>
        <authorList>
            <person name="Wei M.J."/>
        </authorList>
    </citation>
    <scope>NUCLEOTIDE SEQUENCE</scope>
    <source>
        <strain evidence="4">PHK-P5</strain>
    </source>
</reference>